<sequence>MSSQHELQELSDEEESDDVFPPSLGAIHGNGCINGVALLHSNAPSHADNPDEFLLEPDGDSDDDSMMASLTAEEYERRIQSLEQTNAILRQNMAALYAENAARVIQPSEMRDSRSNIHRLTHMELSQDEAYLTTPIPHSDQLTLTEGQNLHTIRTLQKTNAKLQSKLDRQKMLVSQLSANLKLAADKIQHLMQSNIGNNHSNVSDRAAFGCQDRESERRQRQHVAIAQGESVSEIHQYQIQVIRNEILSILHLMTRNSTEHDKNAARLLAQNQNVDIPEQNTGATSGLRRDTFADRLQRVISQLRGEHISISVDCMEDRLSTSRTEKKASNCTNESMSESTTTNDGKQEEPRNTLFPSAQVVYASSIDEMMRSTEAVVQPSSRLEDESVHRTKEVDQQSMEATNSVTPTDKSSINWKLAQHQPHFIVIQGGTYDLGTTKIEGIIDVDRTSTIVDEEFLNLNDGFSHTNGNEISSIGMEEGLLCEPNRGVNRVISLVGESECFRDAMKEDPLDGTDDSNNAENQVLTEVQFNDHGSQGSDSSMPLYSLEGYAISSGTDARDNKLNGKHHYDRKQMAVYDPSSGLENDKLSVLVADLDADIVSHDKSGFGSSKNSLQTPQANRLDSDIPDSSEIMSPNIFGYVISDLVPSKSLSFEAGETPIWEATDNSPIQNTSTQHKRIADSTSSNEVTLKSTNKNNSIVNMHGMKRSSLSGSTIQTWDMVMRRKRSAILRSTKLDSENYSALRLSRRQLFQQPKTSTSANRDESNGLKQRSSVLVCATNGVDYIPPSAPPTLPPMNNQTAPVFKKGLKDGFYIYKSSTGNEYSGDWKDGKRHGFGIAKYRDGEVYCGQWRSGRRHGIGTLHLANTEVFDGAWDSNKKHGIGTYFWADGDVDVSWYEHDVRLESIRWSKDRLSSYRLDLQSSKKNRISLQQATQIVMDWERRGEPLDGYPV</sequence>
<keyword evidence="5" id="KW-1185">Reference proteome</keyword>
<dbReference type="FunFam" id="2.20.110.10:FF:000002">
    <property type="entry name" value="Phosphatidylinositol 4-phosphate 5-kinase 8"/>
    <property type="match status" value="1"/>
</dbReference>
<dbReference type="PANTHER" id="PTHR43215:SF14">
    <property type="entry name" value="RADIAL SPOKE HEAD 1 HOMOLOG"/>
    <property type="match status" value="1"/>
</dbReference>
<dbReference type="Gene3D" id="2.20.110.10">
    <property type="entry name" value="Histone H3 K4-specific methyltransferase SET7/9 N-terminal domain"/>
    <property type="match status" value="2"/>
</dbReference>
<feature type="region of interest" description="Disordered" evidence="3">
    <location>
        <begin position="663"/>
        <end position="689"/>
    </location>
</feature>
<feature type="compositionally biased region" description="Basic and acidic residues" evidence="3">
    <location>
        <begin position="383"/>
        <end position="396"/>
    </location>
</feature>
<reference evidence="4 5" key="1">
    <citation type="journal article" date="2020" name="G3 (Bethesda)">
        <title>Improved Reference Genome for Cyclotella cryptica CCMP332, a Model for Cell Wall Morphogenesis, Salinity Adaptation, and Lipid Production in Diatoms (Bacillariophyta).</title>
        <authorList>
            <person name="Roberts W.R."/>
            <person name="Downey K.M."/>
            <person name="Ruck E.C."/>
            <person name="Traller J.C."/>
            <person name="Alverson A.J."/>
        </authorList>
    </citation>
    <scope>NUCLEOTIDE SEQUENCE [LARGE SCALE GENOMIC DNA]</scope>
    <source>
        <strain evidence="4 5">CCMP332</strain>
    </source>
</reference>
<feature type="compositionally biased region" description="Polar residues" evidence="3">
    <location>
        <begin position="607"/>
        <end position="621"/>
    </location>
</feature>
<evidence type="ECO:0000256" key="2">
    <source>
        <dbReference type="SAM" id="Coils"/>
    </source>
</evidence>
<organism evidence="4 5">
    <name type="scientific">Cyclotella cryptica</name>
    <dbReference type="NCBI Taxonomy" id="29204"/>
    <lineage>
        <taxon>Eukaryota</taxon>
        <taxon>Sar</taxon>
        <taxon>Stramenopiles</taxon>
        <taxon>Ochrophyta</taxon>
        <taxon>Bacillariophyta</taxon>
        <taxon>Coscinodiscophyceae</taxon>
        <taxon>Thalassiosirophycidae</taxon>
        <taxon>Stephanodiscales</taxon>
        <taxon>Stephanodiscaceae</taxon>
        <taxon>Cyclotella</taxon>
    </lineage>
</organism>
<proteinExistence type="predicted"/>
<dbReference type="PANTHER" id="PTHR43215">
    <property type="entry name" value="RADIAL SPOKE HEAD 1 HOMOLOG"/>
    <property type="match status" value="1"/>
</dbReference>
<gene>
    <name evidence="4" type="ORF">HJC23_003743</name>
</gene>
<dbReference type="SMART" id="SM00698">
    <property type="entry name" value="MORN"/>
    <property type="match status" value="3"/>
</dbReference>
<dbReference type="EMBL" id="JABMIG020000012">
    <property type="protein sequence ID" value="KAL3803689.1"/>
    <property type="molecule type" value="Genomic_DNA"/>
</dbReference>
<feature type="compositionally biased region" description="Polar residues" evidence="3">
    <location>
        <begin position="664"/>
        <end position="674"/>
    </location>
</feature>
<protein>
    <submittedName>
        <fullName evidence="4">Uncharacterized protein</fullName>
    </submittedName>
</protein>
<accession>A0ABD3QTW6</accession>
<evidence type="ECO:0000313" key="5">
    <source>
        <dbReference type="Proteomes" id="UP001516023"/>
    </source>
</evidence>
<dbReference type="InterPro" id="IPR003409">
    <property type="entry name" value="MORN"/>
</dbReference>
<feature type="region of interest" description="Disordered" evidence="3">
    <location>
        <begin position="1"/>
        <end position="23"/>
    </location>
</feature>
<dbReference type="Pfam" id="PF02493">
    <property type="entry name" value="MORN"/>
    <property type="match status" value="3"/>
</dbReference>
<feature type="compositionally biased region" description="Polar residues" evidence="3">
    <location>
        <begin position="397"/>
        <end position="409"/>
    </location>
</feature>
<feature type="compositionally biased region" description="Low complexity" evidence="3">
    <location>
        <begin position="330"/>
        <end position="344"/>
    </location>
</feature>
<feature type="region of interest" description="Disordered" evidence="3">
    <location>
        <begin position="377"/>
        <end position="409"/>
    </location>
</feature>
<keyword evidence="1" id="KW-0677">Repeat</keyword>
<evidence type="ECO:0000313" key="4">
    <source>
        <dbReference type="EMBL" id="KAL3803689.1"/>
    </source>
</evidence>
<feature type="coiled-coil region" evidence="2">
    <location>
        <begin position="153"/>
        <end position="180"/>
    </location>
</feature>
<dbReference type="SUPFAM" id="SSF82185">
    <property type="entry name" value="Histone H3 K4-specific methyltransferase SET7/9 N-terminal domain"/>
    <property type="match status" value="1"/>
</dbReference>
<evidence type="ECO:0000256" key="3">
    <source>
        <dbReference type="SAM" id="MobiDB-lite"/>
    </source>
</evidence>
<comment type="caution">
    <text evidence="4">The sequence shown here is derived from an EMBL/GenBank/DDBJ whole genome shotgun (WGS) entry which is preliminary data.</text>
</comment>
<evidence type="ECO:0000256" key="1">
    <source>
        <dbReference type="ARBA" id="ARBA00022737"/>
    </source>
</evidence>
<dbReference type="AlphaFoldDB" id="A0ABD3QTW6"/>
<feature type="region of interest" description="Disordered" evidence="3">
    <location>
        <begin position="605"/>
        <end position="628"/>
    </location>
</feature>
<feature type="region of interest" description="Disordered" evidence="3">
    <location>
        <begin position="321"/>
        <end position="356"/>
    </location>
</feature>
<feature type="compositionally biased region" description="Acidic residues" evidence="3">
    <location>
        <begin position="9"/>
        <end position="18"/>
    </location>
</feature>
<keyword evidence="2" id="KW-0175">Coiled coil</keyword>
<name>A0ABD3QTW6_9STRA</name>
<dbReference type="Proteomes" id="UP001516023">
    <property type="component" value="Unassembled WGS sequence"/>
</dbReference>
<feature type="coiled-coil region" evidence="2">
    <location>
        <begin position="65"/>
        <end position="99"/>
    </location>
</feature>